<evidence type="ECO:0000313" key="2">
    <source>
        <dbReference type="EMBL" id="KAG0482809.1"/>
    </source>
</evidence>
<accession>A0A835R1T7</accession>
<organism evidence="2 3">
    <name type="scientific">Vanilla planifolia</name>
    <name type="common">Vanilla</name>
    <dbReference type="NCBI Taxonomy" id="51239"/>
    <lineage>
        <taxon>Eukaryota</taxon>
        <taxon>Viridiplantae</taxon>
        <taxon>Streptophyta</taxon>
        <taxon>Embryophyta</taxon>
        <taxon>Tracheophyta</taxon>
        <taxon>Spermatophyta</taxon>
        <taxon>Magnoliopsida</taxon>
        <taxon>Liliopsida</taxon>
        <taxon>Asparagales</taxon>
        <taxon>Orchidaceae</taxon>
        <taxon>Vanilloideae</taxon>
        <taxon>Vanilleae</taxon>
        <taxon>Vanilla</taxon>
    </lineage>
</organism>
<proteinExistence type="predicted"/>
<comment type="caution">
    <text evidence="2">The sequence shown here is derived from an EMBL/GenBank/DDBJ whole genome shotgun (WGS) entry which is preliminary data.</text>
</comment>
<dbReference type="EMBL" id="JADCNM010000005">
    <property type="protein sequence ID" value="KAG0482809.1"/>
    <property type="molecule type" value="Genomic_DNA"/>
</dbReference>
<sequence>MTQRRTGRTQRDLELPSPRPAVDLSSISCDPSESRVNEVQVAHGDNEMVAMVRTLPFVGDDARRLLAAPTASSRIRRECRPV</sequence>
<protein>
    <submittedName>
        <fullName evidence="2">Uncharacterized protein</fullName>
    </submittedName>
</protein>
<evidence type="ECO:0000256" key="1">
    <source>
        <dbReference type="SAM" id="MobiDB-lite"/>
    </source>
</evidence>
<dbReference type="AlphaFoldDB" id="A0A835R1T7"/>
<feature type="region of interest" description="Disordered" evidence="1">
    <location>
        <begin position="1"/>
        <end position="30"/>
    </location>
</feature>
<dbReference type="Proteomes" id="UP000639772">
    <property type="component" value="Unassembled WGS sequence"/>
</dbReference>
<reference evidence="2 3" key="1">
    <citation type="journal article" date="2020" name="Nat. Food">
        <title>A phased Vanilla planifolia genome enables genetic improvement of flavour and production.</title>
        <authorList>
            <person name="Hasing T."/>
            <person name="Tang H."/>
            <person name="Brym M."/>
            <person name="Khazi F."/>
            <person name="Huang T."/>
            <person name="Chambers A.H."/>
        </authorList>
    </citation>
    <scope>NUCLEOTIDE SEQUENCE [LARGE SCALE GENOMIC DNA]</scope>
    <source>
        <tissue evidence="2">Leaf</tissue>
    </source>
</reference>
<evidence type="ECO:0000313" key="3">
    <source>
        <dbReference type="Proteomes" id="UP000639772"/>
    </source>
</evidence>
<gene>
    <name evidence="2" type="ORF">HPP92_010893</name>
</gene>
<name>A0A835R1T7_VANPL</name>